<proteinExistence type="predicted"/>
<name>A0A2T3ZR81_TRIHA</name>
<evidence type="ECO:0008006" key="4">
    <source>
        <dbReference type="Google" id="ProtNLM"/>
    </source>
</evidence>
<keyword evidence="3" id="KW-1185">Reference proteome</keyword>
<evidence type="ECO:0000256" key="1">
    <source>
        <dbReference type="ARBA" id="ARBA00023242"/>
    </source>
</evidence>
<evidence type="ECO:0000313" key="3">
    <source>
        <dbReference type="Proteomes" id="UP000241690"/>
    </source>
</evidence>
<evidence type="ECO:0000313" key="2">
    <source>
        <dbReference type="EMBL" id="PTB47308.1"/>
    </source>
</evidence>
<organism evidence="2 3">
    <name type="scientific">Trichoderma harzianum CBS 226.95</name>
    <dbReference type="NCBI Taxonomy" id="983964"/>
    <lineage>
        <taxon>Eukaryota</taxon>
        <taxon>Fungi</taxon>
        <taxon>Dikarya</taxon>
        <taxon>Ascomycota</taxon>
        <taxon>Pezizomycotina</taxon>
        <taxon>Sordariomycetes</taxon>
        <taxon>Hypocreomycetidae</taxon>
        <taxon>Hypocreales</taxon>
        <taxon>Hypocreaceae</taxon>
        <taxon>Trichoderma</taxon>
    </lineage>
</organism>
<dbReference type="EMBL" id="KZ679772">
    <property type="protein sequence ID" value="PTB47308.1"/>
    <property type="molecule type" value="Genomic_DNA"/>
</dbReference>
<dbReference type="AlphaFoldDB" id="A0A2T3ZR81"/>
<dbReference type="STRING" id="983964.A0A2T3ZR81"/>
<dbReference type="RefSeq" id="XP_024766985.1">
    <property type="nucleotide sequence ID" value="XM_024918088.1"/>
</dbReference>
<protein>
    <recommendedName>
        <fullName evidence="4">Zn(2)-C6 fungal-type domain-containing protein</fullName>
    </recommendedName>
</protein>
<reference evidence="2 3" key="1">
    <citation type="submission" date="2016-07" db="EMBL/GenBank/DDBJ databases">
        <title>Multiple horizontal gene transfer events from other fungi enriched the ability of initially mycotrophic Trichoderma (Ascomycota) to feed on dead plant biomass.</title>
        <authorList>
            <consortium name="DOE Joint Genome Institute"/>
            <person name="Aerts A."/>
            <person name="Atanasova L."/>
            <person name="Chenthamara K."/>
            <person name="Zhang J."/>
            <person name="Grujic M."/>
            <person name="Henrissat B."/>
            <person name="Kuo A."/>
            <person name="Salamov A."/>
            <person name="Lipzen A."/>
            <person name="Labutti K."/>
            <person name="Barry K."/>
            <person name="Miao Y."/>
            <person name="Rahimi M.J."/>
            <person name="Shen Q."/>
            <person name="Grigoriev I.V."/>
            <person name="Kubicek C.P."/>
            <person name="Druzhinina I.S."/>
        </authorList>
    </citation>
    <scope>NUCLEOTIDE SEQUENCE [LARGE SCALE GENOMIC DNA]</scope>
    <source>
        <strain evidence="2 3">CBS 226.95</strain>
    </source>
</reference>
<dbReference type="InterPro" id="IPR021858">
    <property type="entry name" value="Fun_TF"/>
</dbReference>
<accession>A0A2T3ZR81</accession>
<gene>
    <name evidence="2" type="ORF">M431DRAFT_502085</name>
</gene>
<keyword evidence="1" id="KW-0539">Nucleus</keyword>
<dbReference type="PANTHER" id="PTHR38791">
    <property type="entry name" value="ZN(II)2CYS6 TRANSCRIPTION FACTOR (EUROFUNG)-RELATED-RELATED"/>
    <property type="match status" value="1"/>
</dbReference>
<sequence length="482" mass="53879">MPPMMKSTARRGMGCAVCKKRKIKVRNRWSGWACPGPKDQTKVDVVFLYPRISTKPDSAGTSLRIQHGRRFSLGSSNRLITLSSPLSDRAMCFFLYHYVLGNTLWSDKNFPQGVLQYLPCLLRHEGPTGLLNTIICASGHAALSNSRASGPLKEEAYRLYGKSIRQLQTDLQDPKKVKSDATLAAILLMGTFEVIANTNLRAMGSYTNHIFAAGHCAIICHQLQEPMPHALEEWSRWSDPTGKNDESLLNRFTELNGRLAAARASIKRSKIRDPKEIARLLLPIDHMLEDWSLGLPDSWQIKSYRLLDGNTSSKTVYENEYHTYEGMWVASTWNNLRMIRITIHETVMIATRKCGLEMDQKSAQHSMRVLKRLANDICYSIPYVLGYRGIGSQSSPGSNTGDGKTSGLPAPGGYLLLWPLFHAGSSTAVASSQKSWIANMLRDIGSYMGIQLANSMASRVEDQEVSYAKNMCWLLGDFYPCE</sequence>
<dbReference type="InterPro" id="IPR053175">
    <property type="entry name" value="DHMBA_Reg_Transcription_Factor"/>
</dbReference>
<dbReference type="GeneID" id="36626657"/>
<dbReference type="Proteomes" id="UP000241690">
    <property type="component" value="Unassembled WGS sequence"/>
</dbReference>
<dbReference type="Pfam" id="PF11951">
    <property type="entry name" value="Fungal_trans_2"/>
    <property type="match status" value="1"/>
</dbReference>